<dbReference type="GO" id="GO:0003824">
    <property type="term" value="F:catalytic activity"/>
    <property type="evidence" value="ECO:0007669"/>
    <property type="project" value="InterPro"/>
</dbReference>
<evidence type="ECO:0000313" key="3">
    <source>
        <dbReference type="Proteomes" id="UP000827133"/>
    </source>
</evidence>
<dbReference type="EMBL" id="JAHBCI010000004">
    <property type="protein sequence ID" value="KAG9502232.1"/>
    <property type="molecule type" value="Genomic_DNA"/>
</dbReference>
<keyword evidence="3" id="KW-1185">Reference proteome</keyword>
<dbReference type="PANTHER" id="PTHR11895:SF7">
    <property type="entry name" value="GLUTAMYL-TRNA(GLN) AMIDOTRANSFERASE SUBUNIT A, MITOCHONDRIAL"/>
    <property type="match status" value="1"/>
</dbReference>
<dbReference type="RefSeq" id="XP_044681232.1">
    <property type="nucleotide sequence ID" value="XM_044822741.1"/>
</dbReference>
<evidence type="ECO:0000313" key="2">
    <source>
        <dbReference type="EMBL" id="KAG9502232.1"/>
    </source>
</evidence>
<dbReference type="InterPro" id="IPR000120">
    <property type="entry name" value="Amidase"/>
</dbReference>
<dbReference type="InterPro" id="IPR036928">
    <property type="entry name" value="AS_sf"/>
</dbReference>
<sequence length="151" mass="16648">MNSPPYKWTTTRALELLKNDSISVEAYAQSLLGRIQERDRATKAWAYLGKSLKEMEETIVHLNHMAHGEQDPELVLSQARLLDNVPIAERGPLHGLAVGIKDMMATKDTPTEYGSRIYGGHQPSADSHAVSILRAAGALIFGSQHTQITFP</sequence>
<name>A0A9P8DHU6_9HYPO</name>
<evidence type="ECO:0000259" key="1">
    <source>
        <dbReference type="Pfam" id="PF01425"/>
    </source>
</evidence>
<dbReference type="GeneID" id="68312914"/>
<accession>A0A9P8DHU6</accession>
<gene>
    <name evidence="2" type="ORF">J7337_005058</name>
</gene>
<comment type="caution">
    <text evidence="2">The sequence shown here is derived from an EMBL/GenBank/DDBJ whole genome shotgun (WGS) entry which is preliminary data.</text>
</comment>
<dbReference type="Proteomes" id="UP000827133">
    <property type="component" value="Unassembled WGS sequence"/>
</dbReference>
<dbReference type="PANTHER" id="PTHR11895">
    <property type="entry name" value="TRANSAMIDASE"/>
    <property type="match status" value="1"/>
</dbReference>
<dbReference type="Gene3D" id="3.90.1300.10">
    <property type="entry name" value="Amidase signature (AS) domain"/>
    <property type="match status" value="1"/>
</dbReference>
<proteinExistence type="predicted"/>
<dbReference type="Pfam" id="PF01425">
    <property type="entry name" value="Amidase"/>
    <property type="match status" value="1"/>
</dbReference>
<feature type="domain" description="Amidase" evidence="1">
    <location>
        <begin position="72"/>
        <end position="143"/>
    </location>
</feature>
<dbReference type="InterPro" id="IPR023631">
    <property type="entry name" value="Amidase_dom"/>
</dbReference>
<organism evidence="2 3">
    <name type="scientific">Fusarium musae</name>
    <dbReference type="NCBI Taxonomy" id="1042133"/>
    <lineage>
        <taxon>Eukaryota</taxon>
        <taxon>Fungi</taxon>
        <taxon>Dikarya</taxon>
        <taxon>Ascomycota</taxon>
        <taxon>Pezizomycotina</taxon>
        <taxon>Sordariomycetes</taxon>
        <taxon>Hypocreomycetidae</taxon>
        <taxon>Hypocreales</taxon>
        <taxon>Nectriaceae</taxon>
        <taxon>Fusarium</taxon>
    </lineage>
</organism>
<dbReference type="KEGG" id="fmu:J7337_005058"/>
<dbReference type="SUPFAM" id="SSF75304">
    <property type="entry name" value="Amidase signature (AS) enzymes"/>
    <property type="match status" value="1"/>
</dbReference>
<protein>
    <recommendedName>
        <fullName evidence="1">Amidase domain-containing protein</fullName>
    </recommendedName>
</protein>
<dbReference type="AlphaFoldDB" id="A0A9P8DHU6"/>
<reference evidence="2" key="1">
    <citation type="journal article" date="2021" name="Mol. Plant Microbe Interact.">
        <title>Telomere to telomere genome assembly of Fusarium musae F31, causal agent of crown rot disease of banana.</title>
        <authorList>
            <person name="Degradi L."/>
            <person name="Tava V."/>
            <person name="Kunova A."/>
            <person name="Cortesi P."/>
            <person name="Saracchi M."/>
            <person name="Pasquali M."/>
        </authorList>
    </citation>
    <scope>NUCLEOTIDE SEQUENCE</scope>
    <source>
        <strain evidence="2">F31</strain>
    </source>
</reference>